<dbReference type="EMBL" id="JBHRYO010000002">
    <property type="protein sequence ID" value="MFC3756801.1"/>
    <property type="molecule type" value="Genomic_DNA"/>
</dbReference>
<accession>A0ABV7XWR0</accession>
<evidence type="ECO:0000313" key="2">
    <source>
        <dbReference type="Proteomes" id="UP001595735"/>
    </source>
</evidence>
<protein>
    <submittedName>
        <fullName evidence="1">Uncharacterized protein</fullName>
    </submittedName>
</protein>
<keyword evidence="2" id="KW-1185">Reference proteome</keyword>
<dbReference type="Proteomes" id="UP001595735">
    <property type="component" value="Unassembled WGS sequence"/>
</dbReference>
<organism evidence="1 2">
    <name type="scientific">Chryseobacterium tructae</name>
    <dbReference type="NCBI Taxonomy" id="1037380"/>
    <lineage>
        <taxon>Bacteria</taxon>
        <taxon>Pseudomonadati</taxon>
        <taxon>Bacteroidota</taxon>
        <taxon>Flavobacteriia</taxon>
        <taxon>Flavobacteriales</taxon>
        <taxon>Weeksellaceae</taxon>
        <taxon>Chryseobacterium group</taxon>
        <taxon>Chryseobacterium</taxon>
    </lineage>
</organism>
<evidence type="ECO:0000313" key="1">
    <source>
        <dbReference type="EMBL" id="MFC3756801.1"/>
    </source>
</evidence>
<sequence length="123" mass="13095">MGRITLPKGSWIVSWVLQLGFIGSVTFPKSYHILSQLSASNNTINNTGFTTNNGLYGTLTGNMADSSQFFLGQIRGSSYITVTNASVTLYVISNGVYTGSLGPSNIKFQASYGKNSISAIPVN</sequence>
<name>A0ABV7XWR0_9FLAO</name>
<gene>
    <name evidence="1" type="ORF">ACFONJ_12550</name>
</gene>
<dbReference type="RefSeq" id="WP_378170190.1">
    <property type="nucleotide sequence ID" value="NZ_JBHRYO010000002.1"/>
</dbReference>
<proteinExistence type="predicted"/>
<reference evidence="2" key="1">
    <citation type="journal article" date="2019" name="Int. J. Syst. Evol. Microbiol.">
        <title>The Global Catalogue of Microorganisms (GCM) 10K type strain sequencing project: providing services to taxonomists for standard genome sequencing and annotation.</title>
        <authorList>
            <consortium name="The Broad Institute Genomics Platform"/>
            <consortium name="The Broad Institute Genome Sequencing Center for Infectious Disease"/>
            <person name="Wu L."/>
            <person name="Ma J."/>
        </authorList>
    </citation>
    <scope>NUCLEOTIDE SEQUENCE [LARGE SCALE GENOMIC DNA]</scope>
    <source>
        <strain evidence="2">CECT 7798</strain>
    </source>
</reference>
<comment type="caution">
    <text evidence="1">The sequence shown here is derived from an EMBL/GenBank/DDBJ whole genome shotgun (WGS) entry which is preliminary data.</text>
</comment>